<dbReference type="AlphaFoldDB" id="A0A7J5TJE8"/>
<feature type="transmembrane region" description="Helical" evidence="1">
    <location>
        <begin position="52"/>
        <end position="75"/>
    </location>
</feature>
<name>A0A7J5TJE8_9BIFI</name>
<protein>
    <submittedName>
        <fullName evidence="2">Uncharacterized protein</fullName>
    </submittedName>
</protein>
<dbReference type="Proteomes" id="UP000429211">
    <property type="component" value="Unassembled WGS sequence"/>
</dbReference>
<keyword evidence="1" id="KW-1133">Transmembrane helix</keyword>
<sequence length="319" mass="37435">MVASRKWTFQEAHRGQAVVRLIVRVGLAMSPKARRRNASMHIKTVGNLLKQLLSYVMLFLSGFAVFVAFPLYILGHAFDQKNLLQLIWSWPSLLTVMLWGLWVRGFRTHRESFAWQIIYFLFVICSLRIIELQYDWSEEQEMANALFCLMELMFVIALLVLEIIAWLNRRKPVRNNEFEINAWRMLSYLLVFFLLGGLMNVIPGMTELIQKEDVGKAMIALLVISYPLEILNIFWNAIENDGRKNDSRNTENEIDRKLDDLCVKVQNSLDDSQQKIVESVRDIDEKISKVTSDTPCMSFRRTDSMYEFKVVMRRQNHRK</sequence>
<organism evidence="2 3">
    <name type="scientific">Bifidobacterium dentium</name>
    <dbReference type="NCBI Taxonomy" id="1689"/>
    <lineage>
        <taxon>Bacteria</taxon>
        <taxon>Bacillati</taxon>
        <taxon>Actinomycetota</taxon>
        <taxon>Actinomycetes</taxon>
        <taxon>Bifidobacteriales</taxon>
        <taxon>Bifidobacteriaceae</taxon>
        <taxon>Bifidobacterium</taxon>
    </lineage>
</organism>
<comment type="caution">
    <text evidence="2">The sequence shown here is derived from an EMBL/GenBank/DDBJ whole genome shotgun (WGS) entry which is preliminary data.</text>
</comment>
<feature type="transmembrane region" description="Helical" evidence="1">
    <location>
        <begin position="142"/>
        <end position="165"/>
    </location>
</feature>
<evidence type="ECO:0000313" key="3">
    <source>
        <dbReference type="Proteomes" id="UP000429211"/>
    </source>
</evidence>
<feature type="transmembrane region" description="Helical" evidence="1">
    <location>
        <begin position="113"/>
        <end position="130"/>
    </location>
</feature>
<evidence type="ECO:0000256" key="1">
    <source>
        <dbReference type="SAM" id="Phobius"/>
    </source>
</evidence>
<evidence type="ECO:0000313" key="2">
    <source>
        <dbReference type="EMBL" id="KAB7462039.1"/>
    </source>
</evidence>
<keyword evidence="1" id="KW-0472">Membrane</keyword>
<feature type="transmembrane region" description="Helical" evidence="1">
    <location>
        <begin position="87"/>
        <end position="106"/>
    </location>
</feature>
<feature type="transmembrane region" description="Helical" evidence="1">
    <location>
        <begin position="217"/>
        <end position="238"/>
    </location>
</feature>
<keyword evidence="1" id="KW-0812">Transmembrane</keyword>
<dbReference type="EMBL" id="WDPD01000002">
    <property type="protein sequence ID" value="KAB7462039.1"/>
    <property type="molecule type" value="Genomic_DNA"/>
</dbReference>
<gene>
    <name evidence="2" type="ORF">GBB04_03425</name>
</gene>
<reference evidence="2 3" key="1">
    <citation type="journal article" date="2019" name="Nat. Med.">
        <title>A library of human gut bacterial isolates paired with longitudinal multiomics data enables mechanistic microbiome research.</title>
        <authorList>
            <person name="Poyet M."/>
            <person name="Groussin M."/>
            <person name="Gibbons S.M."/>
            <person name="Avila-Pacheco J."/>
            <person name="Jiang X."/>
            <person name="Kearney S.M."/>
            <person name="Perrotta A.R."/>
            <person name="Berdy B."/>
            <person name="Zhao S."/>
            <person name="Lieberman T.D."/>
            <person name="Swanson P.K."/>
            <person name="Smith M."/>
            <person name="Roesemann S."/>
            <person name="Alexander J.E."/>
            <person name="Rich S.A."/>
            <person name="Livny J."/>
            <person name="Vlamakis H."/>
            <person name="Clish C."/>
            <person name="Bullock K."/>
            <person name="Deik A."/>
            <person name="Scott J."/>
            <person name="Pierce K.A."/>
            <person name="Xavier R.J."/>
            <person name="Alm E.J."/>
        </authorList>
    </citation>
    <scope>NUCLEOTIDE SEQUENCE [LARGE SCALE GENOMIC DNA]</scope>
    <source>
        <strain evidence="2 3">BIOML-A2</strain>
    </source>
</reference>
<accession>A0A7J5TJE8</accession>
<proteinExistence type="predicted"/>
<feature type="transmembrane region" description="Helical" evidence="1">
    <location>
        <begin position="186"/>
        <end position="205"/>
    </location>
</feature>